<evidence type="ECO:0000256" key="3">
    <source>
        <dbReference type="SAM" id="MobiDB-lite"/>
    </source>
</evidence>
<evidence type="ECO:0000256" key="2">
    <source>
        <dbReference type="ARBA" id="ARBA00023444"/>
    </source>
</evidence>
<comment type="pathway">
    <text evidence="2">Porphyrin-containing compound metabolism.</text>
</comment>
<dbReference type="Gene3D" id="1.10.8.80">
    <property type="entry name" value="Magnesium chelatase subunit I, C-Terminal domain"/>
    <property type="match status" value="1"/>
</dbReference>
<dbReference type="EC" id="6.6.1.1" evidence="1"/>
<reference evidence="5 6" key="1">
    <citation type="submission" date="2024-04" db="EMBL/GenBank/DDBJ databases">
        <title>Tritrichomonas musculus Genome.</title>
        <authorList>
            <person name="Alves-Ferreira E."/>
            <person name="Grigg M."/>
            <person name="Lorenzi H."/>
            <person name="Galac M."/>
        </authorList>
    </citation>
    <scope>NUCLEOTIDE SEQUENCE [LARGE SCALE GENOMIC DNA]</scope>
    <source>
        <strain evidence="5 6">EAF2021</strain>
    </source>
</reference>
<gene>
    <name evidence="5" type="ORF">M9Y10_009194</name>
</gene>
<evidence type="ECO:0000313" key="5">
    <source>
        <dbReference type="EMBL" id="KAK8866235.1"/>
    </source>
</evidence>
<dbReference type="EMBL" id="JAPFFF010000015">
    <property type="protein sequence ID" value="KAK8866235.1"/>
    <property type="molecule type" value="Genomic_DNA"/>
</dbReference>
<dbReference type="Pfam" id="PF17863">
    <property type="entry name" value="AAA_lid_2"/>
    <property type="match status" value="1"/>
</dbReference>
<keyword evidence="6" id="KW-1185">Reference proteome</keyword>
<protein>
    <recommendedName>
        <fullName evidence="1">magnesium chelatase</fullName>
        <ecNumber evidence="1">6.6.1.1</ecNumber>
    </recommendedName>
</protein>
<sequence>MSNEGNNPPRNPIYEIILSSSDLWNIHYRAIISTLVTALKREENVIISSPSNKISQKKVSEFVRYIVCKLIPATTSVISKSNFPQFYENQTDSDDNDVNNYNKKKKSKNSINSQSSPFFSNVCIVEDFDKIGDTSPIIRVMKELVITIDGEEQPKPLPVPFFLVALVNETSHLPRNTLGSFSFHINIQSLPSKIPTDFSPFYPTYDAFLQVLSIPVFAHRDITTYISQLVLNVDCKPLLTSFLEVKTKLLLVKAIDDCALLNDRNYIITDDVQMIFPMLVTHRFLLPGPTSFRNCLDFVYNLIDTLPVPI</sequence>
<feature type="region of interest" description="Disordered" evidence="3">
    <location>
        <begin position="89"/>
        <end position="113"/>
    </location>
</feature>
<evidence type="ECO:0000259" key="4">
    <source>
        <dbReference type="Pfam" id="PF17863"/>
    </source>
</evidence>
<name>A0ABR2INW0_9EUKA</name>
<dbReference type="InterPro" id="IPR041628">
    <property type="entry name" value="ChlI/MoxR_AAA_lid"/>
</dbReference>
<organism evidence="5 6">
    <name type="scientific">Tritrichomonas musculus</name>
    <dbReference type="NCBI Taxonomy" id="1915356"/>
    <lineage>
        <taxon>Eukaryota</taxon>
        <taxon>Metamonada</taxon>
        <taxon>Parabasalia</taxon>
        <taxon>Tritrichomonadida</taxon>
        <taxon>Tritrichomonadidae</taxon>
        <taxon>Tritrichomonas</taxon>
    </lineage>
</organism>
<feature type="domain" description="ChlI/MoxR AAA lid" evidence="4">
    <location>
        <begin position="249"/>
        <end position="285"/>
    </location>
</feature>
<comment type="caution">
    <text evidence="5">The sequence shown here is derived from an EMBL/GenBank/DDBJ whole genome shotgun (WGS) entry which is preliminary data.</text>
</comment>
<accession>A0ABR2INW0</accession>
<evidence type="ECO:0000256" key="1">
    <source>
        <dbReference type="ARBA" id="ARBA00012825"/>
    </source>
</evidence>
<proteinExistence type="predicted"/>
<dbReference type="Proteomes" id="UP001470230">
    <property type="component" value="Unassembled WGS sequence"/>
</dbReference>
<evidence type="ECO:0000313" key="6">
    <source>
        <dbReference type="Proteomes" id="UP001470230"/>
    </source>
</evidence>